<name>A0A0J7KI23_LASNI</name>
<dbReference type="InterPro" id="IPR008042">
    <property type="entry name" value="Retrotrans_Pao"/>
</dbReference>
<dbReference type="AlphaFoldDB" id="A0A0J7KI23"/>
<dbReference type="PANTHER" id="PTHR47331:SF1">
    <property type="entry name" value="GAG-LIKE PROTEIN"/>
    <property type="match status" value="1"/>
</dbReference>
<feature type="coiled-coil region" evidence="1">
    <location>
        <begin position="19"/>
        <end position="46"/>
    </location>
</feature>
<dbReference type="SUPFAM" id="SSF50630">
    <property type="entry name" value="Acid proteases"/>
    <property type="match status" value="1"/>
</dbReference>
<dbReference type="InterPro" id="IPR005312">
    <property type="entry name" value="DUF1759"/>
</dbReference>
<organism evidence="2 3">
    <name type="scientific">Lasius niger</name>
    <name type="common">Black garden ant</name>
    <dbReference type="NCBI Taxonomy" id="67767"/>
    <lineage>
        <taxon>Eukaryota</taxon>
        <taxon>Metazoa</taxon>
        <taxon>Ecdysozoa</taxon>
        <taxon>Arthropoda</taxon>
        <taxon>Hexapoda</taxon>
        <taxon>Insecta</taxon>
        <taxon>Pterygota</taxon>
        <taxon>Neoptera</taxon>
        <taxon>Endopterygota</taxon>
        <taxon>Hymenoptera</taxon>
        <taxon>Apocrita</taxon>
        <taxon>Aculeata</taxon>
        <taxon>Formicoidea</taxon>
        <taxon>Formicidae</taxon>
        <taxon>Formicinae</taxon>
        <taxon>Lasius</taxon>
        <taxon>Lasius</taxon>
    </lineage>
</organism>
<gene>
    <name evidence="2" type="ORF">RF55_10385</name>
</gene>
<dbReference type="Pfam" id="PF05380">
    <property type="entry name" value="Peptidase_A17"/>
    <property type="match status" value="1"/>
</dbReference>
<accession>A0A0J7KI23</accession>
<keyword evidence="1" id="KW-0175">Coiled coil</keyword>
<dbReference type="STRING" id="67767.A0A0J7KI23"/>
<dbReference type="PaxDb" id="67767-A0A0J7KI23"/>
<dbReference type="Gene3D" id="2.40.70.10">
    <property type="entry name" value="Acid Proteases"/>
    <property type="match status" value="1"/>
</dbReference>
<dbReference type="Pfam" id="PF03564">
    <property type="entry name" value="DUF1759"/>
    <property type="match status" value="1"/>
</dbReference>
<dbReference type="InterPro" id="IPR021109">
    <property type="entry name" value="Peptidase_aspartic_dom_sf"/>
</dbReference>
<dbReference type="InterPro" id="IPR043502">
    <property type="entry name" value="DNA/RNA_pol_sf"/>
</dbReference>
<dbReference type="OrthoDB" id="7553924at2759"/>
<dbReference type="Pfam" id="PF13650">
    <property type="entry name" value="Asp_protease_2"/>
    <property type="match status" value="1"/>
</dbReference>
<dbReference type="SUPFAM" id="SSF56672">
    <property type="entry name" value="DNA/RNA polymerases"/>
    <property type="match status" value="1"/>
</dbReference>
<protein>
    <submittedName>
        <fullName evidence="2">Pao retrotransposon peptidase</fullName>
    </submittedName>
</protein>
<reference evidence="2 3" key="1">
    <citation type="submission" date="2015-04" db="EMBL/GenBank/DDBJ databases">
        <title>Lasius niger genome sequencing.</title>
        <authorList>
            <person name="Konorov E.A."/>
            <person name="Nikitin M.A."/>
            <person name="Kirill M.V."/>
            <person name="Chang P."/>
        </authorList>
    </citation>
    <scope>NUCLEOTIDE SEQUENCE [LARGE SCALE GENOMIC DNA]</scope>
    <source>
        <tissue evidence="2">Whole</tissue>
    </source>
</reference>
<dbReference type="Proteomes" id="UP000036403">
    <property type="component" value="Unassembled WGS sequence"/>
</dbReference>
<sequence>MHLPKIAIPKFSGDAAHVIQSLEINAENYEEALQLLKQRYDDKRIIAQEHIKALFDLPVITKGNYNALRQLIDHVLRHLRSLKGLNRPTEQWDDLIIHMISTRLDISTIKEWEDNIRGEDMPTLKQMTDFLSHKCKALSAISKRNPCDSQNSNIRKNITKGTHVSTANIHCSHCKGKHHIFQCDSFLKLPPEDRYKAARDKGLCINCLRSTSHQARDSRDEEHQVVLSTALIEVYDRRGRTHRCRALLDSGSQINFITRRLAEELDLVQGETNMTITGINQAQTHSRRITNVFLKINDLKIPNNIRLADPQFHVPAEIDMLIGAEIFWQLLCIGQVYLHKDQPMLQKTQLVLTKFWNIECVNNVAPFTPEENYCMEHYTKSTIRDENGRFIVSMPIKNEKLLQLGESKDTALKRFLSLEPVRAMHNLAEIEAVNYPIGSATVFNDFYMDDLLTGANTKSEAKQIRDQTTMLLEKGGFQLRKWASNCSDLLKDIPHSSMNEPIYFIDNSEKIRTLGIQWNIKEDTFQYAINTISRQVTSRETPSQVQIHGFSDASERAYGACIYIRTTDQTGQHFSHLICSKSRVAPLKYVTLPRLELCGALLLAQLIEKVLNSLQIQTPQVYYWTDSTIVLHWIKAVNKKWSIFVANRISEIHQLSSMGQWYHVGTNFNPADHVSRGLLPLSLIDSKLWWHGPSWLVEDSRNWNMNIPAVLSPEVPEQIICKPVMVVTTNNYDLFDRFSSFTKLIRTIAWSLRFVHNSRNKIEDRRTGRLTTQELNDANLCIVKIIQKFL</sequence>
<dbReference type="PANTHER" id="PTHR47331">
    <property type="entry name" value="PHD-TYPE DOMAIN-CONTAINING PROTEIN"/>
    <property type="match status" value="1"/>
</dbReference>
<dbReference type="GO" id="GO:0071897">
    <property type="term" value="P:DNA biosynthetic process"/>
    <property type="evidence" value="ECO:0007669"/>
    <property type="project" value="UniProtKB-ARBA"/>
</dbReference>
<keyword evidence="3" id="KW-1185">Reference proteome</keyword>
<evidence type="ECO:0000313" key="3">
    <source>
        <dbReference type="Proteomes" id="UP000036403"/>
    </source>
</evidence>
<evidence type="ECO:0000313" key="2">
    <source>
        <dbReference type="EMBL" id="KMQ89917.1"/>
    </source>
</evidence>
<dbReference type="EMBL" id="LBMM01007237">
    <property type="protein sequence ID" value="KMQ89917.1"/>
    <property type="molecule type" value="Genomic_DNA"/>
</dbReference>
<proteinExistence type="predicted"/>
<comment type="caution">
    <text evidence="2">The sequence shown here is derived from an EMBL/GenBank/DDBJ whole genome shotgun (WGS) entry which is preliminary data.</text>
</comment>
<dbReference type="CDD" id="cd00303">
    <property type="entry name" value="retropepsin_like"/>
    <property type="match status" value="1"/>
</dbReference>
<evidence type="ECO:0000256" key="1">
    <source>
        <dbReference type="SAM" id="Coils"/>
    </source>
</evidence>